<evidence type="ECO:0000313" key="1">
    <source>
        <dbReference type="EMBL" id="KIN96666.1"/>
    </source>
</evidence>
<keyword evidence="2" id="KW-1185">Reference proteome</keyword>
<name>A0A0C3JGB1_PISTI</name>
<evidence type="ECO:0000313" key="2">
    <source>
        <dbReference type="Proteomes" id="UP000054217"/>
    </source>
</evidence>
<protein>
    <submittedName>
        <fullName evidence="1">Uncharacterized protein</fullName>
    </submittedName>
</protein>
<accession>A0A0C3JGB1</accession>
<dbReference type="EMBL" id="KN832043">
    <property type="protein sequence ID" value="KIN96666.1"/>
    <property type="molecule type" value="Genomic_DNA"/>
</dbReference>
<gene>
    <name evidence="1" type="ORF">M404DRAFT_1006697</name>
</gene>
<reference evidence="2" key="2">
    <citation type="submission" date="2015-01" db="EMBL/GenBank/DDBJ databases">
        <title>Evolutionary Origins and Diversification of the Mycorrhizal Mutualists.</title>
        <authorList>
            <consortium name="DOE Joint Genome Institute"/>
            <consortium name="Mycorrhizal Genomics Consortium"/>
            <person name="Kohler A."/>
            <person name="Kuo A."/>
            <person name="Nagy L.G."/>
            <person name="Floudas D."/>
            <person name="Copeland A."/>
            <person name="Barry K.W."/>
            <person name="Cichocki N."/>
            <person name="Veneault-Fourrey C."/>
            <person name="LaButti K."/>
            <person name="Lindquist E.A."/>
            <person name="Lipzen A."/>
            <person name="Lundell T."/>
            <person name="Morin E."/>
            <person name="Murat C."/>
            <person name="Riley R."/>
            <person name="Ohm R."/>
            <person name="Sun H."/>
            <person name="Tunlid A."/>
            <person name="Henrissat B."/>
            <person name="Grigoriev I.V."/>
            <person name="Hibbett D.S."/>
            <person name="Martin F."/>
        </authorList>
    </citation>
    <scope>NUCLEOTIDE SEQUENCE [LARGE SCALE GENOMIC DNA]</scope>
    <source>
        <strain evidence="2">Marx 270</strain>
    </source>
</reference>
<dbReference type="InParanoid" id="A0A0C3JGB1"/>
<sequence>MHAVAQNILRRSRAAVVLYKGEYEVSGAARTTTDRMAVIGDNSKATANTAAPQ</sequence>
<reference evidence="1 2" key="1">
    <citation type="submission" date="2014-04" db="EMBL/GenBank/DDBJ databases">
        <authorList>
            <consortium name="DOE Joint Genome Institute"/>
            <person name="Kuo A."/>
            <person name="Kohler A."/>
            <person name="Costa M.D."/>
            <person name="Nagy L.G."/>
            <person name="Floudas D."/>
            <person name="Copeland A."/>
            <person name="Barry K.W."/>
            <person name="Cichocki N."/>
            <person name="Veneault-Fourrey C."/>
            <person name="LaButti K."/>
            <person name="Lindquist E.A."/>
            <person name="Lipzen A."/>
            <person name="Lundell T."/>
            <person name="Morin E."/>
            <person name="Murat C."/>
            <person name="Sun H."/>
            <person name="Tunlid A."/>
            <person name="Henrissat B."/>
            <person name="Grigoriev I.V."/>
            <person name="Hibbett D.S."/>
            <person name="Martin F."/>
            <person name="Nordberg H.P."/>
            <person name="Cantor M.N."/>
            <person name="Hua S.X."/>
        </authorList>
    </citation>
    <scope>NUCLEOTIDE SEQUENCE [LARGE SCALE GENOMIC DNA]</scope>
    <source>
        <strain evidence="1 2">Marx 270</strain>
    </source>
</reference>
<dbReference type="AlphaFoldDB" id="A0A0C3JGB1"/>
<dbReference type="Proteomes" id="UP000054217">
    <property type="component" value="Unassembled WGS sequence"/>
</dbReference>
<organism evidence="1 2">
    <name type="scientific">Pisolithus tinctorius Marx 270</name>
    <dbReference type="NCBI Taxonomy" id="870435"/>
    <lineage>
        <taxon>Eukaryota</taxon>
        <taxon>Fungi</taxon>
        <taxon>Dikarya</taxon>
        <taxon>Basidiomycota</taxon>
        <taxon>Agaricomycotina</taxon>
        <taxon>Agaricomycetes</taxon>
        <taxon>Agaricomycetidae</taxon>
        <taxon>Boletales</taxon>
        <taxon>Sclerodermatineae</taxon>
        <taxon>Pisolithaceae</taxon>
        <taxon>Pisolithus</taxon>
    </lineage>
</organism>
<proteinExistence type="predicted"/>
<dbReference type="HOGENOM" id="CLU_3069646_0_0_1"/>